<dbReference type="SUPFAM" id="SSF82679">
    <property type="entry name" value="N-utilization substance G protein NusG, N-terminal domain"/>
    <property type="match status" value="1"/>
</dbReference>
<evidence type="ECO:0000259" key="2">
    <source>
        <dbReference type="SMART" id="SM00739"/>
    </source>
</evidence>
<proteinExistence type="predicted"/>
<dbReference type="SUPFAM" id="SSF50104">
    <property type="entry name" value="Translation proteins SH3-like domain"/>
    <property type="match status" value="1"/>
</dbReference>
<dbReference type="SMART" id="SM00739">
    <property type="entry name" value="KOW"/>
    <property type="match status" value="1"/>
</dbReference>
<dbReference type="GO" id="GO:0006354">
    <property type="term" value="P:DNA-templated transcription elongation"/>
    <property type="evidence" value="ECO:0007669"/>
    <property type="project" value="InterPro"/>
</dbReference>
<evidence type="ECO:0000313" key="3">
    <source>
        <dbReference type="EMBL" id="HEN15132.1"/>
    </source>
</evidence>
<dbReference type="CDD" id="cd09895">
    <property type="entry name" value="NGN_SP_UpxY"/>
    <property type="match status" value="1"/>
</dbReference>
<gene>
    <name evidence="3" type="ORF">ENQ76_06655</name>
</gene>
<sequence>MCCARDSACGSGSHQLRLQHTRRLGQLSATQAGRSPSEERPPIRIQCALSDVRSSTRKRPGAHLGRVRNQGVHQELIGRPSRRFHDLQPVTGVLPMCTNRPPSRGAIPPVAFWQQLGPIGRIRTNRNDKERLACRRRGGPTCCLTGPADDAYRSSTRVREVTELDSRRKLPGGRKCCLQHDLNHNRGAHRPARSVRQDGPTGTTSAMPLLAKETYVWPTDLLGPNAGNDLLDENGWREEQPDPNRSWWALYTLPRREKMLMRKLLAADRHFCCPMVMKTHRTARGAPRRAYLPLFPNYVFLCGDDEDRYRAVCTGEVARYLAIPDATRFLHQLRDIQRLLDSGAPVEVTSRMTVGTQVRVKSGPFKGMTGRITRVRKGTQFAIYLDFMQQGVSLSADDWELEPVR</sequence>
<keyword evidence="1" id="KW-0804">Transcription</keyword>
<evidence type="ECO:0000256" key="1">
    <source>
        <dbReference type="ARBA" id="ARBA00023163"/>
    </source>
</evidence>
<dbReference type="CDD" id="cd06091">
    <property type="entry name" value="KOW_NusG"/>
    <property type="match status" value="1"/>
</dbReference>
<organism evidence="3">
    <name type="scientific">Schlesneria paludicola</name>
    <dbReference type="NCBI Taxonomy" id="360056"/>
    <lineage>
        <taxon>Bacteria</taxon>
        <taxon>Pseudomonadati</taxon>
        <taxon>Planctomycetota</taxon>
        <taxon>Planctomycetia</taxon>
        <taxon>Planctomycetales</taxon>
        <taxon>Planctomycetaceae</taxon>
        <taxon>Schlesneria</taxon>
    </lineage>
</organism>
<reference evidence="3" key="1">
    <citation type="journal article" date="2020" name="mSystems">
        <title>Genome- and Community-Level Interaction Insights into Carbon Utilization and Element Cycling Functions of Hydrothermarchaeota in Hydrothermal Sediment.</title>
        <authorList>
            <person name="Zhou Z."/>
            <person name="Liu Y."/>
            <person name="Xu W."/>
            <person name="Pan J."/>
            <person name="Luo Z.H."/>
            <person name="Li M."/>
        </authorList>
    </citation>
    <scope>NUCLEOTIDE SEQUENCE [LARGE SCALE GENOMIC DNA]</scope>
    <source>
        <strain evidence="3">SpSt-339</strain>
    </source>
</reference>
<dbReference type="AlphaFoldDB" id="A0A7C2P0I0"/>
<feature type="domain" description="KOW" evidence="2">
    <location>
        <begin position="351"/>
        <end position="378"/>
    </location>
</feature>
<dbReference type="InterPro" id="IPR008991">
    <property type="entry name" value="Translation_prot_SH3-like_sf"/>
</dbReference>
<comment type="caution">
    <text evidence="3">The sequence shown here is derived from an EMBL/GenBank/DDBJ whole genome shotgun (WGS) entry which is preliminary data.</text>
</comment>
<dbReference type="InterPro" id="IPR036735">
    <property type="entry name" value="NGN_dom_sf"/>
</dbReference>
<dbReference type="Pfam" id="PF02357">
    <property type="entry name" value="NusG"/>
    <property type="match status" value="1"/>
</dbReference>
<dbReference type="EMBL" id="DSOK01000193">
    <property type="protein sequence ID" value="HEN15132.1"/>
    <property type="molecule type" value="Genomic_DNA"/>
</dbReference>
<dbReference type="InterPro" id="IPR005824">
    <property type="entry name" value="KOW"/>
</dbReference>
<dbReference type="Gene3D" id="3.30.70.940">
    <property type="entry name" value="NusG, N-terminal domain"/>
    <property type="match status" value="1"/>
</dbReference>
<protein>
    <recommendedName>
        <fullName evidence="2">KOW domain-containing protein</fullName>
    </recommendedName>
</protein>
<dbReference type="InterPro" id="IPR006645">
    <property type="entry name" value="NGN-like_dom"/>
</dbReference>
<name>A0A7C2P0I0_9PLAN</name>
<accession>A0A7C2P0I0</accession>